<name>A0AAC9MWG5_9PSEU</name>
<keyword evidence="2" id="KW-1185">Reference proteome</keyword>
<protein>
    <submittedName>
        <fullName evidence="1">Uncharacterized protein</fullName>
    </submittedName>
</protein>
<organism evidence="1 2">
    <name type="scientific">Actinoalloteichus hymeniacidonis</name>
    <dbReference type="NCBI Taxonomy" id="340345"/>
    <lineage>
        <taxon>Bacteria</taxon>
        <taxon>Bacillati</taxon>
        <taxon>Actinomycetota</taxon>
        <taxon>Actinomycetes</taxon>
        <taxon>Pseudonocardiales</taxon>
        <taxon>Pseudonocardiaceae</taxon>
        <taxon>Actinoalloteichus</taxon>
    </lineage>
</organism>
<accession>A0AAC9MWG5</accession>
<evidence type="ECO:0000313" key="1">
    <source>
        <dbReference type="EMBL" id="AOS61064.1"/>
    </source>
</evidence>
<dbReference type="EMBL" id="CP014859">
    <property type="protein sequence ID" value="AOS61064.1"/>
    <property type="molecule type" value="Genomic_DNA"/>
</dbReference>
<gene>
    <name evidence="1" type="ORF">TL08_01110</name>
</gene>
<reference evidence="2" key="1">
    <citation type="submission" date="2016-03" db="EMBL/GenBank/DDBJ databases">
        <title>Complete genome sequence of the type strain Actinoalloteichus hymeniacidonis DSM 45092.</title>
        <authorList>
            <person name="Schaffert L."/>
            <person name="Albersmeier A."/>
            <person name="Winkler A."/>
            <person name="Kalinowski J."/>
            <person name="Zotchev S."/>
            <person name="Ruckert C."/>
        </authorList>
    </citation>
    <scope>NUCLEOTIDE SEQUENCE [LARGE SCALE GENOMIC DNA]</scope>
    <source>
        <strain evidence="2">HPA177(T) (DSM 45092(T))</strain>
    </source>
</reference>
<proteinExistence type="predicted"/>
<dbReference type="Proteomes" id="UP000095210">
    <property type="component" value="Chromosome"/>
</dbReference>
<evidence type="ECO:0000313" key="2">
    <source>
        <dbReference type="Proteomes" id="UP000095210"/>
    </source>
</evidence>
<dbReference type="KEGG" id="ahm:TL08_01110"/>
<sequence length="80" mass="8399">MSAGSDEGLRWWVDCTDASGRSRQLTVLVLGDRVAVVTPPGETAVMEPSDAVGLAQALERASEAQKVIADGRPLHPETIG</sequence>
<dbReference type="AlphaFoldDB" id="A0AAC9MWG5"/>
<dbReference type="RefSeq" id="WP_084642371.1">
    <property type="nucleotide sequence ID" value="NZ_CP014859.1"/>
</dbReference>